<dbReference type="Proteomes" id="UP000824120">
    <property type="component" value="Chromosome 8"/>
</dbReference>
<dbReference type="AlphaFoldDB" id="A0A9J5XRN4"/>
<gene>
    <name evidence="1" type="ORF">H5410_041461</name>
</gene>
<organism evidence="1 2">
    <name type="scientific">Solanum commersonii</name>
    <name type="common">Commerson's wild potato</name>
    <name type="synonym">Commerson's nightshade</name>
    <dbReference type="NCBI Taxonomy" id="4109"/>
    <lineage>
        <taxon>Eukaryota</taxon>
        <taxon>Viridiplantae</taxon>
        <taxon>Streptophyta</taxon>
        <taxon>Embryophyta</taxon>
        <taxon>Tracheophyta</taxon>
        <taxon>Spermatophyta</taxon>
        <taxon>Magnoliopsida</taxon>
        <taxon>eudicotyledons</taxon>
        <taxon>Gunneridae</taxon>
        <taxon>Pentapetalae</taxon>
        <taxon>asterids</taxon>
        <taxon>lamiids</taxon>
        <taxon>Solanales</taxon>
        <taxon>Solanaceae</taxon>
        <taxon>Solanoideae</taxon>
        <taxon>Solaneae</taxon>
        <taxon>Solanum</taxon>
    </lineage>
</organism>
<name>A0A9J5XRN4_SOLCO</name>
<keyword evidence="2" id="KW-1185">Reference proteome</keyword>
<evidence type="ECO:0000313" key="1">
    <source>
        <dbReference type="EMBL" id="KAG5590947.1"/>
    </source>
</evidence>
<proteinExistence type="predicted"/>
<dbReference type="OrthoDB" id="1305340at2759"/>
<protein>
    <submittedName>
        <fullName evidence="1">Uncharacterized protein</fullName>
    </submittedName>
</protein>
<reference evidence="1 2" key="1">
    <citation type="submission" date="2020-09" db="EMBL/GenBank/DDBJ databases">
        <title>De no assembly of potato wild relative species, Solanum commersonii.</title>
        <authorList>
            <person name="Cho K."/>
        </authorList>
    </citation>
    <scope>NUCLEOTIDE SEQUENCE [LARGE SCALE GENOMIC DNA]</scope>
    <source>
        <strain evidence="1">LZ3.2</strain>
        <tissue evidence="1">Leaf</tissue>
    </source>
</reference>
<accession>A0A9J5XRN4</accession>
<evidence type="ECO:0000313" key="2">
    <source>
        <dbReference type="Proteomes" id="UP000824120"/>
    </source>
</evidence>
<comment type="caution">
    <text evidence="1">The sequence shown here is derived from an EMBL/GenBank/DDBJ whole genome shotgun (WGS) entry which is preliminary data.</text>
</comment>
<dbReference type="EMBL" id="JACXVP010000008">
    <property type="protein sequence ID" value="KAG5590947.1"/>
    <property type="molecule type" value="Genomic_DNA"/>
</dbReference>
<sequence length="108" mass="12444">MHPERSKLHASTMICKSTVQPKKHSKFPHGNRINWEKEVRTGKMRYLLDKETLDLLSDIKKYESPLISTVPLSVVSTKSMGIMTQGYFSNPRVHISNSFPERSAMQRL</sequence>